<reference evidence="2 3" key="1">
    <citation type="submission" date="2024-06" db="EMBL/GenBank/DDBJ databases">
        <authorList>
            <person name="Kraege A."/>
            <person name="Thomma B."/>
        </authorList>
    </citation>
    <scope>NUCLEOTIDE SEQUENCE [LARGE SCALE GENOMIC DNA]</scope>
</reference>
<feature type="compositionally biased region" description="Basic and acidic residues" evidence="1">
    <location>
        <begin position="163"/>
        <end position="172"/>
    </location>
</feature>
<sequence>MTEAETGEIPKGLSMSLDELIKQDRGKPGQQRQQNGSHMNRRDGRGQQRGRGRGLHGQGGRGGGRGRFNDFQQQRWQGAPQQQGGFGNPQRMVTVDTGAQQGQPGMGPILLLPPEFLAQQQGGGFGASAGPFMPMHLMGGGFPGPRSGMAPGFGQPQQPAAPRTRETCHEGEEPGEVVVRLRKQDILKVSNLGEVTLDSGGTKTQEMFRTLNSALSPLGVRITDSGNGQWSISDGHSLTRFQDGVVLPSKGAASAQRAKALLAHYKPGAVSASAAATAASNAAAAAMGLLPGGGGGGFGSPTNGFGYDGTPMNGFHGGPDRAQQRRMKAQGRYSPY</sequence>
<feature type="compositionally biased region" description="Low complexity" evidence="1">
    <location>
        <begin position="153"/>
        <end position="162"/>
    </location>
</feature>
<keyword evidence="3" id="KW-1185">Reference proteome</keyword>
<accession>A0ABP1FGD8</accession>
<feature type="region of interest" description="Disordered" evidence="1">
    <location>
        <begin position="153"/>
        <end position="175"/>
    </location>
</feature>
<feature type="region of interest" description="Disordered" evidence="1">
    <location>
        <begin position="303"/>
        <end position="336"/>
    </location>
</feature>
<gene>
    <name evidence="2" type="primary">g734</name>
    <name evidence="2" type="ORF">VP750_LOCUS638</name>
</gene>
<feature type="region of interest" description="Disordered" evidence="1">
    <location>
        <begin position="1"/>
        <end position="69"/>
    </location>
</feature>
<name>A0ABP1FGD8_9CHLO</name>
<organism evidence="2 3">
    <name type="scientific">Coccomyxa viridis</name>
    <dbReference type="NCBI Taxonomy" id="1274662"/>
    <lineage>
        <taxon>Eukaryota</taxon>
        <taxon>Viridiplantae</taxon>
        <taxon>Chlorophyta</taxon>
        <taxon>core chlorophytes</taxon>
        <taxon>Trebouxiophyceae</taxon>
        <taxon>Trebouxiophyceae incertae sedis</taxon>
        <taxon>Coccomyxaceae</taxon>
        <taxon>Coccomyxa</taxon>
    </lineage>
</organism>
<evidence type="ECO:0000313" key="2">
    <source>
        <dbReference type="EMBL" id="CAL5218979.1"/>
    </source>
</evidence>
<dbReference type="Proteomes" id="UP001497392">
    <property type="component" value="Unassembled WGS sequence"/>
</dbReference>
<evidence type="ECO:0000313" key="3">
    <source>
        <dbReference type="Proteomes" id="UP001497392"/>
    </source>
</evidence>
<proteinExistence type="predicted"/>
<protein>
    <submittedName>
        <fullName evidence="2">G734 protein</fullName>
    </submittedName>
</protein>
<dbReference type="EMBL" id="CAXHTA020000001">
    <property type="protein sequence ID" value="CAL5218979.1"/>
    <property type="molecule type" value="Genomic_DNA"/>
</dbReference>
<evidence type="ECO:0000256" key="1">
    <source>
        <dbReference type="SAM" id="MobiDB-lite"/>
    </source>
</evidence>
<feature type="compositionally biased region" description="Gly residues" evidence="1">
    <location>
        <begin position="55"/>
        <end position="66"/>
    </location>
</feature>
<comment type="caution">
    <text evidence="2">The sequence shown here is derived from an EMBL/GenBank/DDBJ whole genome shotgun (WGS) entry which is preliminary data.</text>
</comment>